<evidence type="ECO:0000313" key="1">
    <source>
        <dbReference type="EMBL" id="KAK7483576.1"/>
    </source>
</evidence>
<accession>A0ABD0K9H5</accession>
<dbReference type="EMBL" id="JACVVK020000224">
    <property type="protein sequence ID" value="KAK7483576.1"/>
    <property type="molecule type" value="Genomic_DNA"/>
</dbReference>
<name>A0ABD0K9H5_9CAEN</name>
<dbReference type="AlphaFoldDB" id="A0ABD0K9H5"/>
<keyword evidence="2" id="KW-1185">Reference proteome</keyword>
<reference evidence="1 2" key="1">
    <citation type="journal article" date="2023" name="Sci. Data">
        <title>Genome assembly of the Korean intertidal mud-creeper Batillaria attramentaria.</title>
        <authorList>
            <person name="Patra A.K."/>
            <person name="Ho P.T."/>
            <person name="Jun S."/>
            <person name="Lee S.J."/>
            <person name="Kim Y."/>
            <person name="Won Y.J."/>
        </authorList>
    </citation>
    <scope>NUCLEOTIDE SEQUENCE [LARGE SCALE GENOMIC DNA]</scope>
    <source>
        <strain evidence="1">Wonlab-2016</strain>
    </source>
</reference>
<organism evidence="1 2">
    <name type="scientific">Batillaria attramentaria</name>
    <dbReference type="NCBI Taxonomy" id="370345"/>
    <lineage>
        <taxon>Eukaryota</taxon>
        <taxon>Metazoa</taxon>
        <taxon>Spiralia</taxon>
        <taxon>Lophotrochozoa</taxon>
        <taxon>Mollusca</taxon>
        <taxon>Gastropoda</taxon>
        <taxon>Caenogastropoda</taxon>
        <taxon>Sorbeoconcha</taxon>
        <taxon>Cerithioidea</taxon>
        <taxon>Batillariidae</taxon>
        <taxon>Batillaria</taxon>
    </lineage>
</organism>
<comment type="caution">
    <text evidence="1">The sequence shown here is derived from an EMBL/GenBank/DDBJ whole genome shotgun (WGS) entry which is preliminary data.</text>
</comment>
<evidence type="ECO:0000313" key="2">
    <source>
        <dbReference type="Proteomes" id="UP001519460"/>
    </source>
</evidence>
<gene>
    <name evidence="1" type="ORF">BaRGS_00025129</name>
</gene>
<sequence>MAPVHSQLARLIKEERLVLLILLLAKKRKSKSKRRHRFWIHPILRQRRSYGAFFHLVRELQMDGEKFRQYFRLSREQFGQVQKSQHSAGSNKTFWCEKKCHAPLFCRTSAMRHAEKSLQCPIFNLPQWYRRLAGSVPLPQRTNGFMSRDLRWSDFSRTTTAPQPDIWIFSFRVLFPSLADCFQL</sequence>
<dbReference type="Proteomes" id="UP001519460">
    <property type="component" value="Unassembled WGS sequence"/>
</dbReference>
<proteinExistence type="predicted"/>
<protein>
    <submittedName>
        <fullName evidence="1">Uncharacterized protein</fullName>
    </submittedName>
</protein>